<dbReference type="Proteomes" id="UP000019491">
    <property type="component" value="Unassembled WGS sequence"/>
</dbReference>
<dbReference type="PIRSF" id="PIRSF006060">
    <property type="entry name" value="AA_transporter"/>
    <property type="match status" value="1"/>
</dbReference>
<dbReference type="PANTHER" id="PTHR43495">
    <property type="entry name" value="GABA PERMEASE"/>
    <property type="match status" value="1"/>
</dbReference>
<evidence type="ECO:0000256" key="4">
    <source>
        <dbReference type="ARBA" id="ARBA00022692"/>
    </source>
</evidence>
<dbReference type="AlphaFoldDB" id="X0Q8I4"/>
<evidence type="ECO:0000256" key="8">
    <source>
        <dbReference type="SAM" id="Phobius"/>
    </source>
</evidence>
<evidence type="ECO:0000256" key="1">
    <source>
        <dbReference type="ARBA" id="ARBA00004141"/>
    </source>
</evidence>
<feature type="transmembrane region" description="Helical" evidence="8">
    <location>
        <begin position="57"/>
        <end position="76"/>
    </location>
</feature>
<organism evidence="10 11">
    <name type="scientific">Rhodococcus wratislaviensis NBRC 100605</name>
    <dbReference type="NCBI Taxonomy" id="1219028"/>
    <lineage>
        <taxon>Bacteria</taxon>
        <taxon>Bacillati</taxon>
        <taxon>Actinomycetota</taxon>
        <taxon>Actinomycetes</taxon>
        <taxon>Mycobacteriales</taxon>
        <taxon>Nocardiaceae</taxon>
        <taxon>Rhodococcus</taxon>
    </lineage>
</organism>
<evidence type="ECO:0000313" key="11">
    <source>
        <dbReference type="Proteomes" id="UP000019491"/>
    </source>
</evidence>
<feature type="transmembrane region" description="Helical" evidence="8">
    <location>
        <begin position="96"/>
        <end position="115"/>
    </location>
</feature>
<gene>
    <name evidence="10" type="primary">ansP</name>
    <name evidence="10" type="ORF">RW1_038_00980</name>
</gene>
<reference evidence="10 11" key="1">
    <citation type="submission" date="2014-02" db="EMBL/GenBank/DDBJ databases">
        <title>Whole genome shotgun sequence of Rhodococcus wratislaviensis NBRC 100605.</title>
        <authorList>
            <person name="Hosoyama A."/>
            <person name="Tsuchikane K."/>
            <person name="Yoshida I."/>
            <person name="Ohji S."/>
            <person name="Ichikawa N."/>
            <person name="Yamazoe A."/>
            <person name="Fujita N."/>
        </authorList>
    </citation>
    <scope>NUCLEOTIDE SEQUENCE [LARGE SCALE GENOMIC DNA]</scope>
    <source>
        <strain evidence="10 11">NBRC 100605</strain>
    </source>
</reference>
<evidence type="ECO:0000259" key="9">
    <source>
        <dbReference type="Pfam" id="PF00324"/>
    </source>
</evidence>
<dbReference type="OrthoDB" id="5297508at2"/>
<evidence type="ECO:0000256" key="6">
    <source>
        <dbReference type="ARBA" id="ARBA00022989"/>
    </source>
</evidence>
<evidence type="ECO:0000256" key="7">
    <source>
        <dbReference type="ARBA" id="ARBA00023136"/>
    </source>
</evidence>
<feature type="transmembrane region" description="Helical" evidence="8">
    <location>
        <begin position="166"/>
        <end position="186"/>
    </location>
</feature>
<keyword evidence="4 8" id="KW-0812">Transmembrane</keyword>
<sequence length="486" mass="51746">MDNPPPIQSAPPAVHTADDGYRKALSNRQIQMIAMGGAIGVGLFLGAGSRLQAMGPSLILAYLVCGTVAFFVMRALGELVMYRPSSGSFASYAREFIGPGAGFVSGWMFWFNWGVGGVAELTAIGIYVHKWLPDLAQWVTALIALAILLAVNLLSVKAFGEFEFWFAIVKVAAIVCFLGVGVWLVATGAQIGGGTAGLGNLFHGDSVWASFFPAGFAIALLSLQSVIMAYNGIEMVGIAAGETAQPRKVIPRAINSVALRIILFYCGSVLLLVMIMPWTAYGATESPFVLVFSELGVPAAGHIMNIVVITAALSSTNSGLYSTGRILRSMAERQQAPRILSYMSRRGIPAGGIIFTAVAALPGVALSYVVPHQAFDIILALAGLGALCTWTTILASHLGMLRQRRRNGEQREAFRMPFAPYSNYIAIAFLVMVVISLGLAPDLAARVALCAILPIALVLFLGWRSVRGRVTTQEVFIATEDRTPGL</sequence>
<accession>X0Q8I4</accession>
<dbReference type="Gene3D" id="1.20.1740.10">
    <property type="entry name" value="Amino acid/polyamine transporter I"/>
    <property type="match status" value="1"/>
</dbReference>
<evidence type="ECO:0000256" key="2">
    <source>
        <dbReference type="ARBA" id="ARBA00008583"/>
    </source>
</evidence>
<feature type="transmembrane region" description="Helical" evidence="8">
    <location>
        <begin position="257"/>
        <end position="283"/>
    </location>
</feature>
<dbReference type="Pfam" id="PF00324">
    <property type="entry name" value="AA_permease"/>
    <property type="match status" value="1"/>
</dbReference>
<feature type="transmembrane region" description="Helical" evidence="8">
    <location>
        <begin position="377"/>
        <end position="400"/>
    </location>
</feature>
<feature type="transmembrane region" description="Helical" evidence="8">
    <location>
        <begin position="135"/>
        <end position="154"/>
    </location>
</feature>
<keyword evidence="11" id="KW-1185">Reference proteome</keyword>
<feature type="transmembrane region" description="Helical" evidence="8">
    <location>
        <begin position="32"/>
        <end position="51"/>
    </location>
</feature>
<feature type="transmembrane region" description="Helical" evidence="8">
    <location>
        <begin position="303"/>
        <end position="327"/>
    </location>
</feature>
<comment type="subcellular location">
    <subcellularLocation>
        <location evidence="1">Membrane</location>
        <topology evidence="1">Multi-pass membrane protein</topology>
    </subcellularLocation>
</comment>
<feature type="transmembrane region" description="Helical" evidence="8">
    <location>
        <begin position="445"/>
        <end position="463"/>
    </location>
</feature>
<dbReference type="FunFam" id="1.20.1740.10:FF:000001">
    <property type="entry name" value="Amino acid permease"/>
    <property type="match status" value="1"/>
</dbReference>
<dbReference type="EMBL" id="BAWF01000038">
    <property type="protein sequence ID" value="GAF47176.1"/>
    <property type="molecule type" value="Genomic_DNA"/>
</dbReference>
<dbReference type="GO" id="GO:0006865">
    <property type="term" value="P:amino acid transport"/>
    <property type="evidence" value="ECO:0007669"/>
    <property type="project" value="UniProtKB-KW"/>
</dbReference>
<dbReference type="RefSeq" id="WP_052033381.1">
    <property type="nucleotide sequence ID" value="NZ_BAWF01000038.1"/>
</dbReference>
<feature type="transmembrane region" description="Helical" evidence="8">
    <location>
        <begin position="348"/>
        <end position="371"/>
    </location>
</feature>
<keyword evidence="5" id="KW-0029">Amino-acid transport</keyword>
<evidence type="ECO:0000313" key="10">
    <source>
        <dbReference type="EMBL" id="GAF47176.1"/>
    </source>
</evidence>
<name>X0Q8I4_RHOWR</name>
<dbReference type="InterPro" id="IPR004841">
    <property type="entry name" value="AA-permease/SLC12A_dom"/>
</dbReference>
<keyword evidence="7 8" id="KW-0472">Membrane</keyword>
<keyword evidence="3" id="KW-0813">Transport</keyword>
<dbReference type="PANTHER" id="PTHR43495:SF1">
    <property type="entry name" value="L-ASPARAGINE PERMEASE"/>
    <property type="match status" value="1"/>
</dbReference>
<feature type="transmembrane region" description="Helical" evidence="8">
    <location>
        <begin position="421"/>
        <end position="439"/>
    </location>
</feature>
<evidence type="ECO:0000256" key="3">
    <source>
        <dbReference type="ARBA" id="ARBA00022448"/>
    </source>
</evidence>
<dbReference type="GO" id="GO:0055085">
    <property type="term" value="P:transmembrane transport"/>
    <property type="evidence" value="ECO:0007669"/>
    <property type="project" value="InterPro"/>
</dbReference>
<evidence type="ECO:0000256" key="5">
    <source>
        <dbReference type="ARBA" id="ARBA00022970"/>
    </source>
</evidence>
<dbReference type="GO" id="GO:0016020">
    <property type="term" value="C:membrane"/>
    <property type="evidence" value="ECO:0007669"/>
    <property type="project" value="UniProtKB-SubCell"/>
</dbReference>
<protein>
    <submittedName>
        <fullName evidence="10">L-asparagine permease</fullName>
    </submittedName>
</protein>
<comment type="similarity">
    <text evidence="2">Belongs to the amino acid-polyamine-organocation (APC) superfamily. Amino acid transporter (AAT) (TC 2.A.3.1) family.</text>
</comment>
<feature type="transmembrane region" description="Helical" evidence="8">
    <location>
        <begin position="206"/>
        <end position="230"/>
    </location>
</feature>
<proteinExistence type="inferred from homology"/>
<feature type="domain" description="Amino acid permease/ SLC12A" evidence="9">
    <location>
        <begin position="30"/>
        <end position="463"/>
    </location>
</feature>
<keyword evidence="6 8" id="KW-1133">Transmembrane helix</keyword>
<comment type="caution">
    <text evidence="10">The sequence shown here is derived from an EMBL/GenBank/DDBJ whole genome shotgun (WGS) entry which is preliminary data.</text>
</comment>